<proteinExistence type="predicted"/>
<comment type="caution">
    <text evidence="3">The sequence shown here is derived from an EMBL/GenBank/DDBJ whole genome shotgun (WGS) entry which is preliminary data.</text>
</comment>
<evidence type="ECO:0000313" key="4">
    <source>
        <dbReference type="Proteomes" id="UP001589844"/>
    </source>
</evidence>
<keyword evidence="1" id="KW-0547">Nucleotide-binding</keyword>
<keyword evidence="4" id="KW-1185">Reference proteome</keyword>
<sequence>MAKFDQAEGLRRMLELPRLRVLTFMSALPPEERNGTLINLAASFVRNGKNTLMVDAKSTSSTLSAWLNLKSDQTLLEVARHQRTMDAVIKEVSPGLSVTKVANIIPKSLGLPQSGYRELSKVFDLAANRSDMVVVDCELNSDDSFILSSLDDSEMLIQVSTDPASITNAYGLIKRLNNRLGRRTYNIVVSGATEEQAQRVFFNLSLTARRYLAVELNFVGYVPEDMYLKRATELGRAVVDAFPLSKAANAFVRMADKLLSSASGRFQLDAIPALGNHLGAHLEY</sequence>
<dbReference type="SUPFAM" id="SSF52540">
    <property type="entry name" value="P-loop containing nucleoside triphosphate hydrolases"/>
    <property type="match status" value="1"/>
</dbReference>
<accession>A0ABV6I9I6</accession>
<dbReference type="EMBL" id="JBHLXJ010000002">
    <property type="protein sequence ID" value="MFC0348481.1"/>
    <property type="molecule type" value="Genomic_DNA"/>
</dbReference>
<evidence type="ECO:0000256" key="1">
    <source>
        <dbReference type="ARBA" id="ARBA00022741"/>
    </source>
</evidence>
<evidence type="ECO:0000313" key="3">
    <source>
        <dbReference type="EMBL" id="MFC0348481.1"/>
    </source>
</evidence>
<gene>
    <name evidence="3" type="ORF">ACFFJH_01580</name>
</gene>
<dbReference type="InterPro" id="IPR050625">
    <property type="entry name" value="ParA/MinD_ATPase"/>
</dbReference>
<reference evidence="3 4" key="1">
    <citation type="submission" date="2024-09" db="EMBL/GenBank/DDBJ databases">
        <authorList>
            <person name="Sun Q."/>
            <person name="Mori K."/>
        </authorList>
    </citation>
    <scope>NUCLEOTIDE SEQUENCE [LARGE SCALE GENOMIC DNA]</scope>
    <source>
        <strain evidence="3 4">CCM 8677</strain>
    </source>
</reference>
<protein>
    <submittedName>
        <fullName evidence="3">MinD/ParA family protein</fullName>
    </submittedName>
</protein>
<dbReference type="InterPro" id="IPR027417">
    <property type="entry name" value="P-loop_NTPase"/>
</dbReference>
<dbReference type="PANTHER" id="PTHR43384:SF6">
    <property type="entry name" value="SEPTUM SITE-DETERMINING PROTEIN MIND HOMOLOG, CHLOROPLASTIC"/>
    <property type="match status" value="1"/>
</dbReference>
<dbReference type="Proteomes" id="UP001589844">
    <property type="component" value="Unassembled WGS sequence"/>
</dbReference>
<name>A0ABV6I9I6_9BURK</name>
<organism evidence="3 4">
    <name type="scientific">Undibacterium danionis</name>
    <dbReference type="NCBI Taxonomy" id="1812100"/>
    <lineage>
        <taxon>Bacteria</taxon>
        <taxon>Pseudomonadati</taxon>
        <taxon>Pseudomonadota</taxon>
        <taxon>Betaproteobacteria</taxon>
        <taxon>Burkholderiales</taxon>
        <taxon>Oxalobacteraceae</taxon>
        <taxon>Undibacterium</taxon>
    </lineage>
</organism>
<dbReference type="RefSeq" id="WP_390209545.1">
    <property type="nucleotide sequence ID" value="NZ_JBHLXJ010000002.1"/>
</dbReference>
<dbReference type="Gene3D" id="3.40.50.300">
    <property type="entry name" value="P-loop containing nucleotide triphosphate hydrolases"/>
    <property type="match status" value="1"/>
</dbReference>
<evidence type="ECO:0000256" key="2">
    <source>
        <dbReference type="ARBA" id="ARBA00022840"/>
    </source>
</evidence>
<dbReference type="PANTHER" id="PTHR43384">
    <property type="entry name" value="SEPTUM SITE-DETERMINING PROTEIN MIND HOMOLOG, CHLOROPLASTIC-RELATED"/>
    <property type="match status" value="1"/>
</dbReference>
<keyword evidence="2" id="KW-0067">ATP-binding</keyword>